<evidence type="ECO:0000256" key="1">
    <source>
        <dbReference type="SAM" id="Phobius"/>
    </source>
</evidence>
<keyword evidence="1" id="KW-0472">Membrane</keyword>
<sequence length="76" mass="8563">MIFLLLGLLGLLGFKHQNISKSFVTSSFSESSCVIGEIVPFSLLSVGVDERELSSIVFFFFLILFFFFLGIMMNIK</sequence>
<dbReference type="AlphaFoldDB" id="A0A1Y2AQU0"/>
<dbReference type="Proteomes" id="UP000193920">
    <property type="component" value="Unassembled WGS sequence"/>
</dbReference>
<keyword evidence="3" id="KW-1185">Reference proteome</keyword>
<keyword evidence="1" id="KW-0812">Transmembrane</keyword>
<organism evidence="2 3">
    <name type="scientific">Neocallimastix californiae</name>
    <dbReference type="NCBI Taxonomy" id="1754190"/>
    <lineage>
        <taxon>Eukaryota</taxon>
        <taxon>Fungi</taxon>
        <taxon>Fungi incertae sedis</taxon>
        <taxon>Chytridiomycota</taxon>
        <taxon>Chytridiomycota incertae sedis</taxon>
        <taxon>Neocallimastigomycetes</taxon>
        <taxon>Neocallimastigales</taxon>
        <taxon>Neocallimastigaceae</taxon>
        <taxon>Neocallimastix</taxon>
    </lineage>
</organism>
<protein>
    <submittedName>
        <fullName evidence="2">Uncharacterized protein</fullName>
    </submittedName>
</protein>
<evidence type="ECO:0000313" key="3">
    <source>
        <dbReference type="Proteomes" id="UP000193920"/>
    </source>
</evidence>
<dbReference type="EMBL" id="MCOG01000217">
    <property type="protein sequence ID" value="ORY24911.1"/>
    <property type="molecule type" value="Genomic_DNA"/>
</dbReference>
<accession>A0A1Y2AQU0</accession>
<gene>
    <name evidence="2" type="ORF">LY90DRAFT_112487</name>
</gene>
<comment type="caution">
    <text evidence="2">The sequence shown here is derived from an EMBL/GenBank/DDBJ whole genome shotgun (WGS) entry which is preliminary data.</text>
</comment>
<reference evidence="2 3" key="1">
    <citation type="submission" date="2016-08" db="EMBL/GenBank/DDBJ databases">
        <title>A Parts List for Fungal Cellulosomes Revealed by Comparative Genomics.</title>
        <authorList>
            <consortium name="DOE Joint Genome Institute"/>
            <person name="Haitjema C.H."/>
            <person name="Gilmore S.P."/>
            <person name="Henske J.K."/>
            <person name="Solomon K.V."/>
            <person name="De Groot R."/>
            <person name="Kuo A."/>
            <person name="Mondo S.J."/>
            <person name="Salamov A.A."/>
            <person name="Labutti K."/>
            <person name="Zhao Z."/>
            <person name="Chiniquy J."/>
            <person name="Barry K."/>
            <person name="Brewer H.M."/>
            <person name="Purvine S.O."/>
            <person name="Wright A.T."/>
            <person name="Boxma B."/>
            <person name="Van Alen T."/>
            <person name="Hackstein J.H."/>
            <person name="Baker S.E."/>
            <person name="Grigoriev I.V."/>
            <person name="O'Malley M.A."/>
        </authorList>
    </citation>
    <scope>NUCLEOTIDE SEQUENCE [LARGE SCALE GENOMIC DNA]</scope>
    <source>
        <strain evidence="2 3">G1</strain>
    </source>
</reference>
<feature type="transmembrane region" description="Helical" evidence="1">
    <location>
        <begin position="55"/>
        <end position="75"/>
    </location>
</feature>
<keyword evidence="1" id="KW-1133">Transmembrane helix</keyword>
<evidence type="ECO:0000313" key="2">
    <source>
        <dbReference type="EMBL" id="ORY24911.1"/>
    </source>
</evidence>
<proteinExistence type="predicted"/>
<name>A0A1Y2AQU0_9FUNG</name>